<organism evidence="2">
    <name type="scientific">human gut metagenome</name>
    <dbReference type="NCBI Taxonomy" id="408170"/>
    <lineage>
        <taxon>unclassified sequences</taxon>
        <taxon>metagenomes</taxon>
        <taxon>organismal metagenomes</taxon>
    </lineage>
</organism>
<keyword evidence="1" id="KW-0472">Membrane</keyword>
<sequence length="48" mass="5177">MKKRSGFAVMARLIGLVKPLLHIMMAAIILGTMGYLCAIFLTILAGQV</sequence>
<name>K1U732_9ZZZZ</name>
<feature type="non-terminal residue" evidence="2">
    <location>
        <position position="48"/>
    </location>
</feature>
<evidence type="ECO:0000313" key="2">
    <source>
        <dbReference type="EMBL" id="EKC78033.1"/>
    </source>
</evidence>
<dbReference type="AlphaFoldDB" id="K1U732"/>
<feature type="transmembrane region" description="Helical" evidence="1">
    <location>
        <begin position="20"/>
        <end position="45"/>
    </location>
</feature>
<keyword evidence="1" id="KW-1133">Transmembrane helix</keyword>
<keyword evidence="1" id="KW-0812">Transmembrane</keyword>
<accession>K1U732</accession>
<comment type="caution">
    <text evidence="2">The sequence shown here is derived from an EMBL/GenBank/DDBJ whole genome shotgun (WGS) entry which is preliminary data.</text>
</comment>
<protein>
    <submittedName>
        <fullName evidence="2">Uncharacterized protein</fullName>
    </submittedName>
</protein>
<reference evidence="2" key="1">
    <citation type="journal article" date="2013" name="Environ. Microbiol.">
        <title>Microbiota from the distal guts of lean and obese adolescents exhibit partial functional redundancy besides clear differences in community structure.</title>
        <authorList>
            <person name="Ferrer M."/>
            <person name="Ruiz A."/>
            <person name="Lanza F."/>
            <person name="Haange S.B."/>
            <person name="Oberbach A."/>
            <person name="Till H."/>
            <person name="Bargiela R."/>
            <person name="Campoy C."/>
            <person name="Segura M.T."/>
            <person name="Richter M."/>
            <person name="von Bergen M."/>
            <person name="Seifert J."/>
            <person name="Suarez A."/>
        </authorList>
    </citation>
    <scope>NUCLEOTIDE SEQUENCE</scope>
</reference>
<evidence type="ECO:0000256" key="1">
    <source>
        <dbReference type="SAM" id="Phobius"/>
    </source>
</evidence>
<gene>
    <name evidence="2" type="ORF">OBE_00069</name>
</gene>
<dbReference type="EMBL" id="AJWZ01000051">
    <property type="protein sequence ID" value="EKC78033.1"/>
    <property type="molecule type" value="Genomic_DNA"/>
</dbReference>
<proteinExistence type="predicted"/>